<accession>A0A291QWX2</accession>
<evidence type="ECO:0000313" key="2">
    <source>
        <dbReference type="EMBL" id="ATL48458.1"/>
    </source>
</evidence>
<dbReference type="Proteomes" id="UP000220133">
    <property type="component" value="Chromosome"/>
</dbReference>
<dbReference type="RefSeq" id="WP_098194832.1">
    <property type="nucleotide sequence ID" value="NZ_CP023777.1"/>
</dbReference>
<dbReference type="AlphaFoldDB" id="A0A291QWX2"/>
<dbReference type="GO" id="GO:0006508">
    <property type="term" value="P:proteolysis"/>
    <property type="evidence" value="ECO:0007669"/>
    <property type="project" value="InterPro"/>
</dbReference>
<proteinExistence type="predicted"/>
<gene>
    <name evidence="2" type="ORF">COR50_15520</name>
</gene>
<sequence length="260" mass="29842">MRFAIVTACCLWLFPGLQTVVAQRHQQKIDIKLSPVHTNQALLQLPDDYETSGESYPLIMFLHGKSKSGTSIWKLVLEGIPYWLDQGKRLDAVNPVDGKLYKFIVVCPQALEWGLHPDQVNYVLDQIIARYRVDTSRIYLTGYSAGGWATVMAITDNQKLTNRFAAAVPMSAADIDKRNLKQFNLVANANLHCWYFGGTDELHYLESVESYADSTNRYRPGLAQVTITPYKHCCWKELYDPSFKQEGMNIYEWMLQYKKE</sequence>
<evidence type="ECO:0000259" key="1">
    <source>
        <dbReference type="Pfam" id="PF00326"/>
    </source>
</evidence>
<dbReference type="InterPro" id="IPR029058">
    <property type="entry name" value="AB_hydrolase_fold"/>
</dbReference>
<name>A0A291QWX2_9BACT</name>
<dbReference type="Gene3D" id="3.40.50.1820">
    <property type="entry name" value="alpha/beta hydrolase"/>
    <property type="match status" value="1"/>
</dbReference>
<dbReference type="OrthoDB" id="9805640at2"/>
<dbReference type="EMBL" id="CP023777">
    <property type="protein sequence ID" value="ATL48458.1"/>
    <property type="molecule type" value="Genomic_DNA"/>
</dbReference>
<dbReference type="Pfam" id="PF00326">
    <property type="entry name" value="Peptidase_S9"/>
    <property type="match status" value="1"/>
</dbReference>
<organism evidence="2 3">
    <name type="scientific">Chitinophaga caeni</name>
    <dbReference type="NCBI Taxonomy" id="2029983"/>
    <lineage>
        <taxon>Bacteria</taxon>
        <taxon>Pseudomonadati</taxon>
        <taxon>Bacteroidota</taxon>
        <taxon>Chitinophagia</taxon>
        <taxon>Chitinophagales</taxon>
        <taxon>Chitinophagaceae</taxon>
        <taxon>Chitinophaga</taxon>
    </lineage>
</organism>
<evidence type="ECO:0000313" key="3">
    <source>
        <dbReference type="Proteomes" id="UP000220133"/>
    </source>
</evidence>
<dbReference type="SUPFAM" id="SSF53474">
    <property type="entry name" value="alpha/beta-Hydrolases"/>
    <property type="match status" value="1"/>
</dbReference>
<reference evidence="2 3" key="1">
    <citation type="submission" date="2017-10" db="EMBL/GenBank/DDBJ databases">
        <title>Paenichitinophaga pekingensis gen. nov., sp. nov., isolated from activated sludge.</title>
        <authorList>
            <person name="Jin D."/>
            <person name="Kong X."/>
            <person name="Deng Y."/>
            <person name="Bai Z."/>
        </authorList>
    </citation>
    <scope>NUCLEOTIDE SEQUENCE [LARGE SCALE GENOMIC DNA]</scope>
    <source>
        <strain evidence="2 3">13</strain>
    </source>
</reference>
<dbReference type="GO" id="GO:0008236">
    <property type="term" value="F:serine-type peptidase activity"/>
    <property type="evidence" value="ECO:0007669"/>
    <property type="project" value="InterPro"/>
</dbReference>
<dbReference type="KEGG" id="cbae:COR50_15520"/>
<keyword evidence="3" id="KW-1185">Reference proteome</keyword>
<protein>
    <recommendedName>
        <fullName evidence="1">Peptidase S9 prolyl oligopeptidase catalytic domain-containing protein</fullName>
    </recommendedName>
</protein>
<feature type="domain" description="Peptidase S9 prolyl oligopeptidase catalytic" evidence="1">
    <location>
        <begin position="122"/>
        <end position="170"/>
    </location>
</feature>
<dbReference type="InterPro" id="IPR001375">
    <property type="entry name" value="Peptidase_S9_cat"/>
</dbReference>